<dbReference type="SMART" id="SM00849">
    <property type="entry name" value="Lactamase_B"/>
    <property type="match status" value="1"/>
</dbReference>
<organism evidence="5 6">
    <name type="scientific">Thalassomonas viridans</name>
    <dbReference type="NCBI Taxonomy" id="137584"/>
    <lineage>
        <taxon>Bacteria</taxon>
        <taxon>Pseudomonadati</taxon>
        <taxon>Pseudomonadota</taxon>
        <taxon>Gammaproteobacteria</taxon>
        <taxon>Alteromonadales</taxon>
        <taxon>Colwelliaceae</taxon>
        <taxon>Thalassomonas</taxon>
    </lineage>
</organism>
<evidence type="ECO:0000313" key="4">
    <source>
        <dbReference type="EMBL" id="WDE08897.1"/>
    </source>
</evidence>
<keyword evidence="2" id="KW-0732">Signal</keyword>
<evidence type="ECO:0000313" key="5">
    <source>
        <dbReference type="EMBL" id="WDE08944.1"/>
    </source>
</evidence>
<gene>
    <name evidence="5" type="ORF">SG34_029605</name>
    <name evidence="4" type="ORF">SG34_033970</name>
</gene>
<evidence type="ECO:0000256" key="1">
    <source>
        <dbReference type="ARBA" id="ARBA00005250"/>
    </source>
</evidence>
<dbReference type="EMBL" id="CP059734">
    <property type="protein sequence ID" value="WDE08897.1"/>
    <property type="molecule type" value="Genomic_DNA"/>
</dbReference>
<dbReference type="Gene3D" id="3.60.15.10">
    <property type="entry name" value="Ribonuclease Z/Hydroxyacylglutathione hydrolase-like"/>
    <property type="match status" value="1"/>
</dbReference>
<feature type="chain" id="PRO_5044707614" evidence="2">
    <location>
        <begin position="23"/>
        <end position="307"/>
    </location>
</feature>
<dbReference type="KEGG" id="tvd:SG34_029605"/>
<dbReference type="AlphaFoldDB" id="A0AAE9ZAR2"/>
<evidence type="ECO:0000256" key="2">
    <source>
        <dbReference type="SAM" id="SignalP"/>
    </source>
</evidence>
<dbReference type="PANTHER" id="PTHR42951">
    <property type="entry name" value="METALLO-BETA-LACTAMASE DOMAIN-CONTAINING"/>
    <property type="match status" value="1"/>
</dbReference>
<dbReference type="RefSeq" id="WP_053046989.1">
    <property type="nucleotide sequence ID" value="NZ_CP059734.1"/>
</dbReference>
<feature type="domain" description="Metallo-beta-lactamase" evidence="3">
    <location>
        <begin position="70"/>
        <end position="245"/>
    </location>
</feature>
<reference evidence="5 6" key="3">
    <citation type="journal article" date="2022" name="Mar. Drugs">
        <title>Bioassay-Guided Fractionation Leads to the Detection of Cholic Acid Generated by the Rare Thalassomonas sp.</title>
        <authorList>
            <person name="Pheiffer F."/>
            <person name="Schneider Y.K."/>
            <person name="Hansen E.H."/>
            <person name="Andersen J.H."/>
            <person name="Isaksson J."/>
            <person name="Busche T."/>
            <person name="R C."/>
            <person name="Kalinowski J."/>
            <person name="Zyl L.V."/>
            <person name="Trindade M."/>
        </authorList>
    </citation>
    <scope>NUCLEOTIDE SEQUENCE [LARGE SCALE GENOMIC DNA]</scope>
    <source>
        <strain evidence="5 6">XOM25</strain>
    </source>
</reference>
<evidence type="ECO:0000313" key="6">
    <source>
        <dbReference type="Proteomes" id="UP000032352"/>
    </source>
</evidence>
<feature type="signal peptide" evidence="2">
    <location>
        <begin position="1"/>
        <end position="22"/>
    </location>
</feature>
<dbReference type="Pfam" id="PF00753">
    <property type="entry name" value="Lactamase_B"/>
    <property type="match status" value="1"/>
</dbReference>
<dbReference type="Proteomes" id="UP000032352">
    <property type="component" value="Chromosome pTvir"/>
</dbReference>
<dbReference type="SUPFAM" id="SSF56281">
    <property type="entry name" value="Metallo-hydrolase/oxidoreductase"/>
    <property type="match status" value="1"/>
</dbReference>
<dbReference type="GO" id="GO:0017001">
    <property type="term" value="P:antibiotic catabolic process"/>
    <property type="evidence" value="ECO:0007669"/>
    <property type="project" value="UniProtKB-ARBA"/>
</dbReference>
<dbReference type="InterPro" id="IPR001279">
    <property type="entry name" value="Metallo-B-lactamas"/>
</dbReference>
<accession>A0AAE9ZAR2</accession>
<dbReference type="EMBL" id="CP059734">
    <property type="protein sequence ID" value="WDE08944.1"/>
    <property type="molecule type" value="Genomic_DNA"/>
</dbReference>
<protein>
    <submittedName>
        <fullName evidence="5">MBL fold metallo-hydrolase</fullName>
    </submittedName>
</protein>
<dbReference type="InterPro" id="IPR050855">
    <property type="entry name" value="NDM-1-like"/>
</dbReference>
<evidence type="ECO:0000259" key="3">
    <source>
        <dbReference type="SMART" id="SM00849"/>
    </source>
</evidence>
<keyword evidence="6" id="KW-1185">Reference proteome</keyword>
<dbReference type="InterPro" id="IPR036866">
    <property type="entry name" value="RibonucZ/Hydroxyglut_hydro"/>
</dbReference>
<reference evidence="5" key="2">
    <citation type="submission" date="2020-07" db="EMBL/GenBank/DDBJ databases">
        <authorList>
            <person name="van Zyl L.J."/>
            <person name="Busche T."/>
            <person name="Ruckert C."/>
            <person name="Kalinowski J."/>
            <person name="Trindade M.I."/>
        </authorList>
    </citation>
    <scope>NUCLEOTIDE SEQUENCE</scope>
    <source>
        <strain evidence="5">XOM25</strain>
    </source>
</reference>
<comment type="similarity">
    <text evidence="1">Belongs to the metallo-beta-lactamase superfamily. Class-B beta-lactamase family.</text>
</comment>
<dbReference type="KEGG" id="tvd:SG34_033970"/>
<reference evidence="5 6" key="1">
    <citation type="journal article" date="2015" name="Genome Announc.">
        <title>Draft Genome Sequences of Marine Isolates of Thalassomonas viridans and Thalassomonas actiniarum.</title>
        <authorList>
            <person name="Olonade I."/>
            <person name="van Zyl L.J."/>
            <person name="Trindade M."/>
        </authorList>
    </citation>
    <scope>NUCLEOTIDE SEQUENCE [LARGE SCALE GENOMIC DNA]</scope>
    <source>
        <strain evidence="5 6">XOM25</strain>
    </source>
</reference>
<sequence>MKITVNSLLLPLSLAFCFSLKAMTLEQLTEKSWYSGAENCRQDQAPAIEIQAYDQNTYILRQNKCLHYEAPFMYLLFGEKQALLIDTGATADKTRFPLADTLRSIIAIRQQALGLTSDTFPLLVAHSHSHSDHIAGDGQFTDFNGARVIAANDKNRLMSAFGLTEWPEQQAQLDLGNRRVDIIATPGHQKEAVSFYDHSTRWLLTGDTLYPGRLYVRQWQEYKNSIARLVNFSKSHEISAVLGAHIEMSSRANQDYATGSTYQPDEASLVLTLADLYLLNKALTELADTPKKTGLGKFIIYPLEQAD</sequence>
<proteinExistence type="inferred from homology"/>
<dbReference type="PANTHER" id="PTHR42951:SF4">
    <property type="entry name" value="ACYL-COENZYME A THIOESTERASE MBLAC2"/>
    <property type="match status" value="1"/>
</dbReference>
<name>A0AAE9ZAR2_9GAMM</name>